<dbReference type="GO" id="GO:0005634">
    <property type="term" value="C:nucleus"/>
    <property type="evidence" value="ECO:0007669"/>
    <property type="project" value="InterPro"/>
</dbReference>
<proteinExistence type="predicted"/>
<dbReference type="GO" id="GO:0008270">
    <property type="term" value="F:zinc ion binding"/>
    <property type="evidence" value="ECO:0007669"/>
    <property type="project" value="InterPro"/>
</dbReference>
<dbReference type="GO" id="GO:0072344">
    <property type="term" value="P:rescue of stalled ribosome"/>
    <property type="evidence" value="ECO:0007669"/>
    <property type="project" value="InterPro"/>
</dbReference>
<reference evidence="3" key="1">
    <citation type="submission" date="2023-06" db="EMBL/GenBank/DDBJ databases">
        <title>Survivors Of The Sea: Transcriptome response of Skeletonema marinoi to long-term dormancy.</title>
        <authorList>
            <person name="Pinder M.I.M."/>
            <person name="Kourtchenko O."/>
            <person name="Robertson E.K."/>
            <person name="Larsson T."/>
            <person name="Maumus F."/>
            <person name="Osuna-Cruz C.M."/>
            <person name="Vancaester E."/>
            <person name="Stenow R."/>
            <person name="Vandepoele K."/>
            <person name="Ploug H."/>
            <person name="Bruchert V."/>
            <person name="Godhe A."/>
            <person name="Topel M."/>
        </authorList>
    </citation>
    <scope>NUCLEOTIDE SEQUENCE</scope>
    <source>
        <strain evidence="3">R05AC</strain>
    </source>
</reference>
<dbReference type="GO" id="GO:0180022">
    <property type="term" value="C:RQC-trigger complex"/>
    <property type="evidence" value="ECO:0007669"/>
    <property type="project" value="InterPro"/>
</dbReference>
<dbReference type="Pfam" id="PF06221">
    <property type="entry name" value="zf-C2HC5"/>
    <property type="match status" value="1"/>
</dbReference>
<dbReference type="InterPro" id="IPR009349">
    <property type="entry name" value="TRIP4/RQT4_C2HC5_Znf"/>
</dbReference>
<comment type="caution">
    <text evidence="3">The sequence shown here is derived from an EMBL/GenBank/DDBJ whole genome shotgun (WGS) entry which is preliminary data.</text>
</comment>
<evidence type="ECO:0000259" key="2">
    <source>
        <dbReference type="Pfam" id="PF06221"/>
    </source>
</evidence>
<feature type="region of interest" description="Disordered" evidence="1">
    <location>
        <begin position="92"/>
        <end position="212"/>
    </location>
</feature>
<evidence type="ECO:0000313" key="3">
    <source>
        <dbReference type="EMBL" id="KAK1739375.1"/>
    </source>
</evidence>
<dbReference type="Proteomes" id="UP001224775">
    <property type="component" value="Unassembled WGS sequence"/>
</dbReference>
<dbReference type="PANTHER" id="PTHR12963:SF4">
    <property type="entry name" value="ACTIVATING SIGNAL COINTEGRATOR 1"/>
    <property type="match status" value="1"/>
</dbReference>
<feature type="compositionally biased region" description="Basic and acidic residues" evidence="1">
    <location>
        <begin position="154"/>
        <end position="163"/>
    </location>
</feature>
<protein>
    <submittedName>
        <fullName evidence="3">Activating signal cointegrator 1</fullName>
    </submittedName>
</protein>
<feature type="domain" description="TRIP4/RQT4 C2HC5-type zinc finger" evidence="2">
    <location>
        <begin position="218"/>
        <end position="253"/>
    </location>
</feature>
<accession>A0AAD8Y5B5</accession>
<evidence type="ECO:0000256" key="1">
    <source>
        <dbReference type="SAM" id="MobiDB-lite"/>
    </source>
</evidence>
<feature type="compositionally biased region" description="Basic and acidic residues" evidence="1">
    <location>
        <begin position="118"/>
        <end position="127"/>
    </location>
</feature>
<sequence length="339" mass="38252">MTSSNTSVKESLLKRLAVLLNVGDEDNDYVTDVLDQLIEIGEDVDDVASYLTSFLGGDDDGDVDNHLAQFANDVRRFKLGEEIVIETVGSSPLKSDAAVLQQPPQEKDRTHQRQLQQQRKEEEELKKQKQVRQQLSDEPVSASAPAKKVTQSSETKEKQKKDNGGSSKQTNKAYSSTTTATTKKDTSKQQISKSKSLTTKQKQPPLPPKELKKGKAKRICGCYGTKHNPLTNCLHCGRISCEAEGYDFCPFCHILIEDFSQRIQGERSSSSAMLHKERLLEFDRSAAARTHILDDQEDYFVSSNSMWSTQEEQDQAGEKEINRRKLLHERQKQKLTINF</sequence>
<evidence type="ECO:0000313" key="4">
    <source>
        <dbReference type="Proteomes" id="UP001224775"/>
    </source>
</evidence>
<feature type="compositionally biased region" description="Low complexity" evidence="1">
    <location>
        <begin position="188"/>
        <end position="203"/>
    </location>
</feature>
<feature type="compositionally biased region" description="Polar residues" evidence="1">
    <location>
        <begin position="164"/>
        <end position="174"/>
    </location>
</feature>
<name>A0AAD8Y5B5_9STRA</name>
<keyword evidence="4" id="KW-1185">Reference proteome</keyword>
<dbReference type="GO" id="GO:0045893">
    <property type="term" value="P:positive regulation of DNA-templated transcription"/>
    <property type="evidence" value="ECO:0007669"/>
    <property type="project" value="TreeGrafter"/>
</dbReference>
<dbReference type="AlphaFoldDB" id="A0AAD8Y5B5"/>
<dbReference type="PANTHER" id="PTHR12963">
    <property type="entry name" value="THYROID RECEPTOR INTERACTING PROTEIN RELATED"/>
    <property type="match status" value="1"/>
</dbReference>
<dbReference type="InterPro" id="IPR039128">
    <property type="entry name" value="TRIP4-like"/>
</dbReference>
<dbReference type="EMBL" id="JATAAI010000018">
    <property type="protein sequence ID" value="KAK1739375.1"/>
    <property type="molecule type" value="Genomic_DNA"/>
</dbReference>
<organism evidence="3 4">
    <name type="scientific">Skeletonema marinoi</name>
    <dbReference type="NCBI Taxonomy" id="267567"/>
    <lineage>
        <taxon>Eukaryota</taxon>
        <taxon>Sar</taxon>
        <taxon>Stramenopiles</taxon>
        <taxon>Ochrophyta</taxon>
        <taxon>Bacillariophyta</taxon>
        <taxon>Coscinodiscophyceae</taxon>
        <taxon>Thalassiosirophycidae</taxon>
        <taxon>Thalassiosirales</taxon>
        <taxon>Skeletonemataceae</taxon>
        <taxon>Skeletonema</taxon>
        <taxon>Skeletonema marinoi-dohrnii complex</taxon>
    </lineage>
</organism>
<gene>
    <name evidence="3" type="ORF">QTG54_009918</name>
</gene>